<evidence type="ECO:0000256" key="4">
    <source>
        <dbReference type="ARBA" id="ARBA00022692"/>
    </source>
</evidence>
<dbReference type="InterPro" id="IPR023408">
    <property type="entry name" value="MscS_beta-dom_sf"/>
</dbReference>
<dbReference type="Pfam" id="PF21082">
    <property type="entry name" value="MS_channel_3rd"/>
    <property type="match status" value="1"/>
</dbReference>
<dbReference type="Gene3D" id="1.10.287.1260">
    <property type="match status" value="1"/>
</dbReference>
<dbReference type="InterPro" id="IPR049278">
    <property type="entry name" value="MS_channel_C"/>
</dbReference>
<evidence type="ECO:0000256" key="2">
    <source>
        <dbReference type="ARBA" id="ARBA00008017"/>
    </source>
</evidence>
<organism evidence="10 11">
    <name type="scientific">Flavobacterium swingsii</name>
    <dbReference type="NCBI Taxonomy" id="498292"/>
    <lineage>
        <taxon>Bacteria</taxon>
        <taxon>Pseudomonadati</taxon>
        <taxon>Bacteroidota</taxon>
        <taxon>Flavobacteriia</taxon>
        <taxon>Flavobacteriales</taxon>
        <taxon>Flavobacteriaceae</taxon>
        <taxon>Flavobacterium</taxon>
    </lineage>
</organism>
<gene>
    <name evidence="10" type="ORF">SAMN05660845_2079</name>
</gene>
<dbReference type="EMBL" id="FOJT01000005">
    <property type="protein sequence ID" value="SFB21609.1"/>
    <property type="molecule type" value="Genomic_DNA"/>
</dbReference>
<keyword evidence="6 7" id="KW-0472">Membrane</keyword>
<keyword evidence="11" id="KW-1185">Reference proteome</keyword>
<evidence type="ECO:0000259" key="8">
    <source>
        <dbReference type="Pfam" id="PF00924"/>
    </source>
</evidence>
<evidence type="ECO:0000256" key="1">
    <source>
        <dbReference type="ARBA" id="ARBA00004651"/>
    </source>
</evidence>
<dbReference type="Gene3D" id="3.30.70.100">
    <property type="match status" value="1"/>
</dbReference>
<keyword evidence="4 7" id="KW-0812">Transmembrane</keyword>
<feature type="transmembrane region" description="Helical" evidence="7">
    <location>
        <begin position="63"/>
        <end position="82"/>
    </location>
</feature>
<dbReference type="AlphaFoldDB" id="A0A1I0Z777"/>
<dbReference type="PANTHER" id="PTHR30221">
    <property type="entry name" value="SMALL-CONDUCTANCE MECHANOSENSITIVE CHANNEL"/>
    <property type="match status" value="1"/>
</dbReference>
<dbReference type="Pfam" id="PF00924">
    <property type="entry name" value="MS_channel_2nd"/>
    <property type="match status" value="1"/>
</dbReference>
<dbReference type="SUPFAM" id="SSF82689">
    <property type="entry name" value="Mechanosensitive channel protein MscS (YggB), C-terminal domain"/>
    <property type="match status" value="1"/>
</dbReference>
<dbReference type="RefSeq" id="WP_091476963.1">
    <property type="nucleotide sequence ID" value="NZ_FOJT01000005.1"/>
</dbReference>
<dbReference type="InterPro" id="IPR008910">
    <property type="entry name" value="MSC_TM_helix"/>
</dbReference>
<dbReference type="GO" id="GO:0005886">
    <property type="term" value="C:plasma membrane"/>
    <property type="evidence" value="ECO:0007669"/>
    <property type="project" value="UniProtKB-SubCell"/>
</dbReference>
<accession>A0A1I0Z777</accession>
<feature type="transmembrane region" description="Helical" evidence="7">
    <location>
        <begin position="26"/>
        <end position="43"/>
    </location>
</feature>
<name>A0A1I0Z777_9FLAO</name>
<dbReference type="SUPFAM" id="SSF50182">
    <property type="entry name" value="Sm-like ribonucleoproteins"/>
    <property type="match status" value="1"/>
</dbReference>
<dbReference type="InterPro" id="IPR011014">
    <property type="entry name" value="MscS_channel_TM-2"/>
</dbReference>
<dbReference type="InterPro" id="IPR010920">
    <property type="entry name" value="LSM_dom_sf"/>
</dbReference>
<sequence length="267" mass="29274">MSIIVNKVIEYVERNVNTLIEYSPKLVTAFFILVVGHYAIKIFKKLVNRKALKREFEPTLSKFLIDILIWLLRVLLFVTFISKLGIETASFVAIIGAAGLAIGLSLQGSLSNFAGGILIILFKPFEVGDSIEAQGVSGTVLEIQIFVTKLLTGNNQTIFIPNGSLSNGNIINHSLEGTRRADLSISVSYDADLKKTKEIIMTVLTQNEKILQEPASSVEVSALTETSVKLAIRPWANNEDFSKVCAETLENCKTELGKAGIVIEKKS</sequence>
<dbReference type="InterPro" id="IPR006685">
    <property type="entry name" value="MscS_channel_2nd"/>
</dbReference>
<evidence type="ECO:0000313" key="11">
    <source>
        <dbReference type="Proteomes" id="UP000199604"/>
    </source>
</evidence>
<dbReference type="OrthoDB" id="9809206at2"/>
<proteinExistence type="inferred from homology"/>
<keyword evidence="3" id="KW-1003">Cell membrane</keyword>
<comment type="similarity">
    <text evidence="2">Belongs to the MscS (TC 1.A.23) family.</text>
</comment>
<feature type="transmembrane region" description="Helical" evidence="7">
    <location>
        <begin position="88"/>
        <end position="106"/>
    </location>
</feature>
<evidence type="ECO:0000256" key="5">
    <source>
        <dbReference type="ARBA" id="ARBA00022989"/>
    </source>
</evidence>
<dbReference type="InterPro" id="IPR045275">
    <property type="entry name" value="MscS_archaea/bacteria_type"/>
</dbReference>
<dbReference type="SUPFAM" id="SSF82861">
    <property type="entry name" value="Mechanosensitive channel protein MscS (YggB), transmembrane region"/>
    <property type="match status" value="1"/>
</dbReference>
<dbReference type="InterPro" id="IPR011066">
    <property type="entry name" value="MscS_channel_C_sf"/>
</dbReference>
<evidence type="ECO:0000259" key="9">
    <source>
        <dbReference type="Pfam" id="PF21082"/>
    </source>
</evidence>
<feature type="domain" description="Mechanosensitive ion channel MscS" evidence="8">
    <location>
        <begin position="109"/>
        <end position="174"/>
    </location>
</feature>
<dbReference type="Pfam" id="PF05552">
    <property type="entry name" value="MS_channel_1st_1"/>
    <property type="match status" value="1"/>
</dbReference>
<comment type="subcellular location">
    <subcellularLocation>
        <location evidence="1">Cell membrane</location>
        <topology evidence="1">Multi-pass membrane protein</topology>
    </subcellularLocation>
</comment>
<evidence type="ECO:0000256" key="7">
    <source>
        <dbReference type="SAM" id="Phobius"/>
    </source>
</evidence>
<evidence type="ECO:0000313" key="10">
    <source>
        <dbReference type="EMBL" id="SFB21609.1"/>
    </source>
</evidence>
<dbReference type="STRING" id="498292.SAMN05660845_2079"/>
<feature type="domain" description="Mechanosensitive ion channel MscS C-terminal" evidence="9">
    <location>
        <begin position="182"/>
        <end position="263"/>
    </location>
</feature>
<evidence type="ECO:0000256" key="6">
    <source>
        <dbReference type="ARBA" id="ARBA00023136"/>
    </source>
</evidence>
<dbReference type="Proteomes" id="UP000199604">
    <property type="component" value="Unassembled WGS sequence"/>
</dbReference>
<reference evidence="11" key="1">
    <citation type="submission" date="2016-10" db="EMBL/GenBank/DDBJ databases">
        <authorList>
            <person name="Varghese N."/>
            <person name="Submissions S."/>
        </authorList>
    </citation>
    <scope>NUCLEOTIDE SEQUENCE [LARGE SCALE GENOMIC DNA]</scope>
    <source>
        <strain evidence="11">DSM 21789</strain>
    </source>
</reference>
<dbReference type="Gene3D" id="2.30.30.60">
    <property type="match status" value="1"/>
</dbReference>
<dbReference type="GO" id="GO:0008381">
    <property type="term" value="F:mechanosensitive monoatomic ion channel activity"/>
    <property type="evidence" value="ECO:0007669"/>
    <property type="project" value="InterPro"/>
</dbReference>
<protein>
    <submittedName>
        <fullName evidence="10">Small conductance mechanosensitive channel</fullName>
    </submittedName>
</protein>
<dbReference type="PANTHER" id="PTHR30221:SF1">
    <property type="entry name" value="SMALL-CONDUCTANCE MECHANOSENSITIVE CHANNEL"/>
    <property type="match status" value="1"/>
</dbReference>
<evidence type="ECO:0000256" key="3">
    <source>
        <dbReference type="ARBA" id="ARBA00022475"/>
    </source>
</evidence>
<keyword evidence="5 7" id="KW-1133">Transmembrane helix</keyword>